<dbReference type="KEGG" id="vg:29061819"/>
<dbReference type="OrthoDB" id="2393at10239"/>
<gene>
    <name evidence="1" type="ORF">EARLPHILLIPIV_216</name>
</gene>
<keyword evidence="1" id="KW-0240">DNA-directed RNA polymerase</keyword>
<evidence type="ECO:0000313" key="1">
    <source>
        <dbReference type="EMBL" id="ANZ49065.1"/>
    </source>
</evidence>
<accession>A0A1B2ICX5</accession>
<proteinExistence type="predicted"/>
<keyword evidence="1" id="KW-0804">Transcription</keyword>
<reference evidence="1 2" key="1">
    <citation type="submission" date="2016-06" db="EMBL/GenBank/DDBJ databases">
        <authorList>
            <person name="Kjaerup R.B."/>
            <person name="Dalgaard T.S."/>
            <person name="Juul-Madsen H.R."/>
        </authorList>
    </citation>
    <scope>NUCLEOTIDE SEQUENCE [LARGE SCALE GENOMIC DNA]</scope>
</reference>
<sequence length="543" mass="62560">MRKLNWVDFYLLNVNKSLVSTLKPITTTDTFAGMTKNFHPEGLYSTEVFGPVGKEERDATFAYIDVKLEIISPTVALALFGLKQLYEEICSGRRYATWNEKEKDFEPALPTDAGADTGYTFFMKHYLELTPARNTSLRRDDTLDFFFKFRQYSLSRYVLVLPAGLRDLMIRQDGRDQEEEINPIYRRLITLARAVPEKAQASTITDPVRWRIQSTFNEIWEYFFTLMDGKRGYARSKVTSRKIMNGTRNVLSSAQVGSIEMGREDQIRATDTRQGLLQTLKALLPVAQHYIRERYLANIRAGDGNLYGVNVKSLKREFLEVSGKVYDQFATDDGIEKLINRLEDRTARHQPLYIDKNHYVALIYQDDTQFKVFYDIDELPSNFKRENVSGITLVELLYLSGYDIWNDYFTFVTRYPVAGRGSTYSSTIRLETTTPSALKTELDENWEPKSGKPAISFPLRHINDFVESMAVHPSRLNGLGGDYDGDMTSSNAVMSEEALEENRKWLDSREYWFDTSGRFKMNPTNDIIDRTLAALLKPPVKRT</sequence>
<organism evidence="1 2">
    <name type="scientific">Erwinia phage vB_EamM_EarlPhillipIV</name>
    <dbReference type="NCBI Taxonomy" id="1883372"/>
    <lineage>
        <taxon>Viruses</taxon>
        <taxon>Duplodnaviria</taxon>
        <taxon>Heunggongvirae</taxon>
        <taxon>Uroviricota</taxon>
        <taxon>Caudoviricetes</taxon>
        <taxon>Chimalliviridae</taxon>
        <taxon>Derbicusvirus</taxon>
        <taxon>Derbicusvirus derbicus</taxon>
    </lineage>
</organism>
<dbReference type="GO" id="GO:0000428">
    <property type="term" value="C:DNA-directed RNA polymerase complex"/>
    <property type="evidence" value="ECO:0007669"/>
    <property type="project" value="UniProtKB-KW"/>
</dbReference>
<dbReference type="RefSeq" id="YP_009278528.1">
    <property type="nucleotide sequence ID" value="NC_031007.1"/>
</dbReference>
<protein>
    <submittedName>
        <fullName evidence="1">Putative DNA-directed RNA polymerase beta subunit</fullName>
    </submittedName>
</protein>
<dbReference type="GeneID" id="29061819"/>
<name>A0A1B2ICX5_9CAUD</name>
<evidence type="ECO:0000313" key="2">
    <source>
        <dbReference type="Proteomes" id="UP000201594"/>
    </source>
</evidence>
<dbReference type="Proteomes" id="UP000201594">
    <property type="component" value="Segment"/>
</dbReference>
<dbReference type="EMBL" id="KX397367">
    <property type="protein sequence ID" value="ANZ49065.1"/>
    <property type="molecule type" value="Genomic_DNA"/>
</dbReference>